<proteinExistence type="predicted"/>
<dbReference type="InterPro" id="IPR029051">
    <property type="entry name" value="DUF4352"/>
</dbReference>
<keyword evidence="2" id="KW-1133">Transmembrane helix</keyword>
<dbReference type="RefSeq" id="WP_218472559.1">
    <property type="nucleotide sequence ID" value="NZ_BAABJN010000009.1"/>
</dbReference>
<keyword evidence="2" id="KW-0812">Transmembrane</keyword>
<feature type="compositionally biased region" description="Pro residues" evidence="1">
    <location>
        <begin position="1"/>
        <end position="13"/>
    </location>
</feature>
<dbReference type="EMBL" id="CP078145">
    <property type="protein sequence ID" value="QXN91709.1"/>
    <property type="molecule type" value="Genomic_DNA"/>
</dbReference>
<dbReference type="Pfam" id="PF11611">
    <property type="entry name" value="DUF4352"/>
    <property type="match status" value="1"/>
</dbReference>
<accession>A0ABX8RQ18</accession>
<keyword evidence="2" id="KW-0472">Membrane</keyword>
<organism evidence="4 5">
    <name type="scientific">Nocardia iowensis</name>
    <dbReference type="NCBI Taxonomy" id="204891"/>
    <lineage>
        <taxon>Bacteria</taxon>
        <taxon>Bacillati</taxon>
        <taxon>Actinomycetota</taxon>
        <taxon>Actinomycetes</taxon>
        <taxon>Mycobacteriales</taxon>
        <taxon>Nocardiaceae</taxon>
        <taxon>Nocardia</taxon>
    </lineage>
</organism>
<evidence type="ECO:0000259" key="3">
    <source>
        <dbReference type="Pfam" id="PF11611"/>
    </source>
</evidence>
<feature type="region of interest" description="Disordered" evidence="1">
    <location>
        <begin position="80"/>
        <end position="123"/>
    </location>
</feature>
<keyword evidence="5" id="KW-1185">Reference proteome</keyword>
<feature type="region of interest" description="Disordered" evidence="1">
    <location>
        <begin position="1"/>
        <end position="51"/>
    </location>
</feature>
<evidence type="ECO:0000313" key="5">
    <source>
        <dbReference type="Proteomes" id="UP000694257"/>
    </source>
</evidence>
<sequence length="247" mass="25753">MTPPQGEYPPQQPQNPIWANQPPPAGGQQPTQPGQFPAAPGAGYGPPQKKSNGRRVALIVLAVIVGLCGFSAVLSAVNGGDDKNTDKPSSTAAAVPGTNAPGAPAAPPAENTPEAQPGLNTPVRDGKFEFVVTDVQTGLSEVGDNPYLQRKAQGAYTIVSLTVKNTSNKPQGFSPSDQYLFDAENRKFENDMAAAINLQPDTSMYAGVNPGNTVTAQVVFDLPPDAVPSYIVLHDSMFSDGAKVTLQ</sequence>
<reference evidence="4 5" key="1">
    <citation type="submission" date="2021-07" db="EMBL/GenBank/DDBJ databases">
        <title>Whole Genome Sequence of Nocardia Iowensis.</title>
        <authorList>
            <person name="Lamm A."/>
            <person name="Collins-Fairclough A.M."/>
            <person name="Bunk B."/>
            <person name="Sproer C."/>
        </authorList>
    </citation>
    <scope>NUCLEOTIDE SEQUENCE [LARGE SCALE GENOMIC DNA]</scope>
    <source>
        <strain evidence="4 5">NRRL 5646</strain>
    </source>
</reference>
<gene>
    <name evidence="4" type="ORF">KV110_00370</name>
</gene>
<feature type="domain" description="DUF4352" evidence="3">
    <location>
        <begin position="118"/>
        <end position="242"/>
    </location>
</feature>
<evidence type="ECO:0000256" key="1">
    <source>
        <dbReference type="SAM" id="MobiDB-lite"/>
    </source>
</evidence>
<feature type="compositionally biased region" description="Low complexity" evidence="1">
    <location>
        <begin position="92"/>
        <end position="115"/>
    </location>
</feature>
<protein>
    <submittedName>
        <fullName evidence="4">DUF4352 domain-containing protein</fullName>
    </submittedName>
</protein>
<name>A0ABX8RQ18_NOCIO</name>
<feature type="compositionally biased region" description="Low complexity" evidence="1">
    <location>
        <begin position="26"/>
        <end position="51"/>
    </location>
</feature>
<evidence type="ECO:0000313" key="4">
    <source>
        <dbReference type="EMBL" id="QXN91709.1"/>
    </source>
</evidence>
<dbReference type="Proteomes" id="UP000694257">
    <property type="component" value="Chromosome"/>
</dbReference>
<feature type="transmembrane region" description="Helical" evidence="2">
    <location>
        <begin position="56"/>
        <end position="77"/>
    </location>
</feature>
<evidence type="ECO:0000256" key="2">
    <source>
        <dbReference type="SAM" id="Phobius"/>
    </source>
</evidence>